<dbReference type="FunFam" id="3.30.200.20:FF:000630">
    <property type="entry name" value="Uncharacterized protein"/>
    <property type="match status" value="1"/>
</dbReference>
<gene>
    <name evidence="3" type="ORF">DAPPUDRAFT_240482</name>
</gene>
<evidence type="ECO:0000256" key="1">
    <source>
        <dbReference type="PROSITE-ProRule" id="PRU10141"/>
    </source>
</evidence>
<dbReference type="InterPro" id="IPR011009">
    <property type="entry name" value="Kinase-like_dom_sf"/>
</dbReference>
<dbReference type="PANTHER" id="PTHR13954:SF6">
    <property type="entry name" value="NON-SPECIFIC SERINE_THREONINE PROTEIN KINASE"/>
    <property type="match status" value="1"/>
</dbReference>
<dbReference type="PhylomeDB" id="E9GBN7"/>
<keyword evidence="1" id="KW-0547">Nucleotide-binding</keyword>
<dbReference type="PROSITE" id="PS00107">
    <property type="entry name" value="PROTEIN_KINASE_ATP"/>
    <property type="match status" value="1"/>
</dbReference>
<evidence type="ECO:0000313" key="4">
    <source>
        <dbReference type="Proteomes" id="UP000000305"/>
    </source>
</evidence>
<proteinExistence type="predicted"/>
<dbReference type="Proteomes" id="UP000000305">
    <property type="component" value="Unassembled WGS sequence"/>
</dbReference>
<dbReference type="GO" id="GO:0004521">
    <property type="term" value="F:RNA endonuclease activity"/>
    <property type="evidence" value="ECO:0007669"/>
    <property type="project" value="InterPro"/>
</dbReference>
<dbReference type="OrthoDB" id="6381377at2759"/>
<dbReference type="KEGG" id="dpx:DAPPUDRAFT_240482"/>
<keyword evidence="4" id="KW-1185">Reference proteome</keyword>
<feature type="domain" description="Protein kinase" evidence="2">
    <location>
        <begin position="4"/>
        <end position="73"/>
    </location>
</feature>
<name>E9GBN7_DAPPU</name>
<dbReference type="GO" id="GO:0004674">
    <property type="term" value="F:protein serine/threonine kinase activity"/>
    <property type="evidence" value="ECO:0007669"/>
    <property type="project" value="InterPro"/>
</dbReference>
<evidence type="ECO:0000259" key="2">
    <source>
        <dbReference type="PROSITE" id="PS50011"/>
    </source>
</evidence>
<evidence type="ECO:0000313" key="3">
    <source>
        <dbReference type="EMBL" id="EFX83123.1"/>
    </source>
</evidence>
<dbReference type="STRING" id="6669.E9GBN7"/>
<dbReference type="GO" id="GO:0030968">
    <property type="term" value="P:endoplasmic reticulum unfolded protein response"/>
    <property type="evidence" value="ECO:0007669"/>
    <property type="project" value="InterPro"/>
</dbReference>
<feature type="binding site" evidence="1">
    <location>
        <position position="33"/>
    </location>
    <ligand>
        <name>ATP</name>
        <dbReference type="ChEBI" id="CHEBI:30616"/>
    </ligand>
</feature>
<accession>E9GBN7</accession>
<dbReference type="Gene3D" id="3.30.200.20">
    <property type="entry name" value="Phosphorylase Kinase, domain 1"/>
    <property type="match status" value="1"/>
</dbReference>
<dbReference type="EMBL" id="GL732538">
    <property type="protein sequence ID" value="EFX83123.1"/>
    <property type="molecule type" value="Genomic_DNA"/>
</dbReference>
<organism evidence="3 4">
    <name type="scientific">Daphnia pulex</name>
    <name type="common">Water flea</name>
    <dbReference type="NCBI Taxonomy" id="6669"/>
    <lineage>
        <taxon>Eukaryota</taxon>
        <taxon>Metazoa</taxon>
        <taxon>Ecdysozoa</taxon>
        <taxon>Arthropoda</taxon>
        <taxon>Crustacea</taxon>
        <taxon>Branchiopoda</taxon>
        <taxon>Diplostraca</taxon>
        <taxon>Cladocera</taxon>
        <taxon>Anomopoda</taxon>
        <taxon>Daphniidae</taxon>
        <taxon>Daphnia</taxon>
    </lineage>
</organism>
<dbReference type="InParanoid" id="E9GBN7"/>
<dbReference type="HOGENOM" id="CLU_2742596_0_0_1"/>
<sequence length="73" mass="8294">MEFECSKNQLGRGAFGIVFKGSMGPNHIPVAVKRLQLVDIEVSEKEEEALRNLEHRNVVKLYNVKSDSDFRCS</sequence>
<dbReference type="AlphaFoldDB" id="E9GBN7"/>
<dbReference type="InterPro" id="IPR045133">
    <property type="entry name" value="IRE1/2-like"/>
</dbReference>
<dbReference type="InterPro" id="IPR017441">
    <property type="entry name" value="Protein_kinase_ATP_BS"/>
</dbReference>
<dbReference type="Pfam" id="PF00069">
    <property type="entry name" value="Pkinase"/>
    <property type="match status" value="1"/>
</dbReference>
<dbReference type="GO" id="GO:0005524">
    <property type="term" value="F:ATP binding"/>
    <property type="evidence" value="ECO:0007669"/>
    <property type="project" value="UniProtKB-UniRule"/>
</dbReference>
<protein>
    <recommendedName>
        <fullName evidence="2">Protein kinase domain-containing protein</fullName>
    </recommendedName>
</protein>
<reference evidence="3 4" key="1">
    <citation type="journal article" date="2011" name="Science">
        <title>The ecoresponsive genome of Daphnia pulex.</title>
        <authorList>
            <person name="Colbourne J.K."/>
            <person name="Pfrender M.E."/>
            <person name="Gilbert D."/>
            <person name="Thomas W.K."/>
            <person name="Tucker A."/>
            <person name="Oakley T.H."/>
            <person name="Tokishita S."/>
            <person name="Aerts A."/>
            <person name="Arnold G.J."/>
            <person name="Basu M.K."/>
            <person name="Bauer D.J."/>
            <person name="Caceres C.E."/>
            <person name="Carmel L."/>
            <person name="Casola C."/>
            <person name="Choi J.H."/>
            <person name="Detter J.C."/>
            <person name="Dong Q."/>
            <person name="Dusheyko S."/>
            <person name="Eads B.D."/>
            <person name="Frohlich T."/>
            <person name="Geiler-Samerotte K.A."/>
            <person name="Gerlach D."/>
            <person name="Hatcher P."/>
            <person name="Jogdeo S."/>
            <person name="Krijgsveld J."/>
            <person name="Kriventseva E.V."/>
            <person name="Kultz D."/>
            <person name="Laforsch C."/>
            <person name="Lindquist E."/>
            <person name="Lopez J."/>
            <person name="Manak J.R."/>
            <person name="Muller J."/>
            <person name="Pangilinan J."/>
            <person name="Patwardhan R.P."/>
            <person name="Pitluck S."/>
            <person name="Pritham E.J."/>
            <person name="Rechtsteiner A."/>
            <person name="Rho M."/>
            <person name="Rogozin I.B."/>
            <person name="Sakarya O."/>
            <person name="Salamov A."/>
            <person name="Schaack S."/>
            <person name="Shapiro H."/>
            <person name="Shiga Y."/>
            <person name="Skalitzky C."/>
            <person name="Smith Z."/>
            <person name="Souvorov A."/>
            <person name="Sung W."/>
            <person name="Tang Z."/>
            <person name="Tsuchiya D."/>
            <person name="Tu H."/>
            <person name="Vos H."/>
            <person name="Wang M."/>
            <person name="Wolf Y.I."/>
            <person name="Yamagata H."/>
            <person name="Yamada T."/>
            <person name="Ye Y."/>
            <person name="Shaw J.R."/>
            <person name="Andrews J."/>
            <person name="Crease T.J."/>
            <person name="Tang H."/>
            <person name="Lucas S.M."/>
            <person name="Robertson H.M."/>
            <person name="Bork P."/>
            <person name="Koonin E.V."/>
            <person name="Zdobnov E.M."/>
            <person name="Grigoriev I.V."/>
            <person name="Lynch M."/>
            <person name="Boore J.L."/>
        </authorList>
    </citation>
    <scope>NUCLEOTIDE SEQUENCE [LARGE SCALE GENOMIC DNA]</scope>
</reference>
<dbReference type="PANTHER" id="PTHR13954">
    <property type="entry name" value="IRE1-RELATED"/>
    <property type="match status" value="1"/>
</dbReference>
<dbReference type="InterPro" id="IPR000719">
    <property type="entry name" value="Prot_kinase_dom"/>
</dbReference>
<keyword evidence="1" id="KW-0067">ATP-binding</keyword>
<dbReference type="SUPFAM" id="SSF56112">
    <property type="entry name" value="Protein kinase-like (PK-like)"/>
    <property type="match status" value="1"/>
</dbReference>
<dbReference type="PROSITE" id="PS50011">
    <property type="entry name" value="PROTEIN_KINASE_DOM"/>
    <property type="match status" value="1"/>
</dbReference>